<dbReference type="InterPro" id="IPR018392">
    <property type="entry name" value="LysM"/>
</dbReference>
<dbReference type="PANTHER" id="PTHR34700:SF4">
    <property type="entry name" value="PHAGE-LIKE ELEMENT PBSX PROTEIN XKDP"/>
    <property type="match status" value="1"/>
</dbReference>
<dbReference type="SUPFAM" id="SSF54106">
    <property type="entry name" value="LysM domain"/>
    <property type="match status" value="1"/>
</dbReference>
<name>A0A485LXX1_9ZZZZ</name>
<accession>A0A485LXX1</accession>
<dbReference type="InterPro" id="IPR052196">
    <property type="entry name" value="Bact_Kbp"/>
</dbReference>
<dbReference type="Gene3D" id="3.10.350.10">
    <property type="entry name" value="LysM domain"/>
    <property type="match status" value="1"/>
</dbReference>
<evidence type="ECO:0000259" key="3">
    <source>
        <dbReference type="PROSITE" id="PS51782"/>
    </source>
</evidence>
<feature type="coiled-coil region" evidence="1">
    <location>
        <begin position="140"/>
        <end position="174"/>
    </location>
</feature>
<gene>
    <name evidence="4" type="ORF">SCFA_20049</name>
</gene>
<proteinExistence type="predicted"/>
<dbReference type="Pfam" id="PF01476">
    <property type="entry name" value="LysM"/>
    <property type="match status" value="1"/>
</dbReference>
<dbReference type="InterPro" id="IPR036779">
    <property type="entry name" value="LysM_dom_sf"/>
</dbReference>
<protein>
    <submittedName>
        <fullName evidence="4">LysM domain/BON superfamily protein</fullName>
    </submittedName>
</protein>
<dbReference type="PROSITE" id="PS51782">
    <property type="entry name" value="LYSM"/>
    <property type="match status" value="1"/>
</dbReference>
<feature type="region of interest" description="Disordered" evidence="2">
    <location>
        <begin position="248"/>
        <end position="268"/>
    </location>
</feature>
<keyword evidence="1" id="KW-0175">Coiled coil</keyword>
<evidence type="ECO:0000256" key="2">
    <source>
        <dbReference type="SAM" id="MobiDB-lite"/>
    </source>
</evidence>
<dbReference type="PROSITE" id="PS51257">
    <property type="entry name" value="PROKAR_LIPOPROTEIN"/>
    <property type="match status" value="1"/>
</dbReference>
<dbReference type="CDD" id="cd00118">
    <property type="entry name" value="LysM"/>
    <property type="match status" value="1"/>
</dbReference>
<sequence length="268" mass="30537">MKRLGFAFIILSFLLGCASNPPPDITDGPDTAAPGKTPLEQGLESMEAGLKAKAGGYDEEARNAFVQASRHFRAVDEQSRVIMHRTLAELGKVVEISGFVYAPREAFEALTLYLKMQNAYLDCEPKVLAVLEQQFNEKVLKVQEITVQEKQKRLEELGKEIAQKREEIQKQSQTDIFEVYPTIYVVKKSDTLPSIAARHEIYNDSYMWPLIYKANRDQIKDPKLVYVGQDLRIPRDITIEEIIEARREAGAPEPEKIPKEAYVPRRKK</sequence>
<dbReference type="PANTHER" id="PTHR34700">
    <property type="entry name" value="POTASSIUM BINDING PROTEIN KBP"/>
    <property type="match status" value="1"/>
</dbReference>
<dbReference type="SMART" id="SM00257">
    <property type="entry name" value="LysM"/>
    <property type="match status" value="1"/>
</dbReference>
<reference evidence="4" key="1">
    <citation type="submission" date="2019-03" db="EMBL/GenBank/DDBJ databases">
        <authorList>
            <person name="Hao L."/>
        </authorList>
    </citation>
    <scope>NUCLEOTIDE SEQUENCE</scope>
</reference>
<evidence type="ECO:0000256" key="1">
    <source>
        <dbReference type="SAM" id="Coils"/>
    </source>
</evidence>
<organism evidence="4">
    <name type="scientific">anaerobic digester metagenome</name>
    <dbReference type="NCBI Taxonomy" id="1263854"/>
    <lineage>
        <taxon>unclassified sequences</taxon>
        <taxon>metagenomes</taxon>
        <taxon>ecological metagenomes</taxon>
    </lineage>
</organism>
<dbReference type="EMBL" id="CAADRM010000081">
    <property type="protein sequence ID" value="VFU13581.1"/>
    <property type="molecule type" value="Genomic_DNA"/>
</dbReference>
<dbReference type="AlphaFoldDB" id="A0A485LXX1"/>
<feature type="domain" description="LysM" evidence="3">
    <location>
        <begin position="182"/>
        <end position="233"/>
    </location>
</feature>
<evidence type="ECO:0000313" key="4">
    <source>
        <dbReference type="EMBL" id="VFU13581.1"/>
    </source>
</evidence>